<organism evidence="2 3">
    <name type="scientific">Seiridium unicorne</name>
    <dbReference type="NCBI Taxonomy" id="138068"/>
    <lineage>
        <taxon>Eukaryota</taxon>
        <taxon>Fungi</taxon>
        <taxon>Dikarya</taxon>
        <taxon>Ascomycota</taxon>
        <taxon>Pezizomycotina</taxon>
        <taxon>Sordariomycetes</taxon>
        <taxon>Xylariomycetidae</taxon>
        <taxon>Amphisphaeriales</taxon>
        <taxon>Sporocadaceae</taxon>
        <taxon>Seiridium</taxon>
    </lineage>
</organism>
<dbReference type="Proteomes" id="UP001408356">
    <property type="component" value="Unassembled WGS sequence"/>
</dbReference>
<feature type="compositionally biased region" description="Low complexity" evidence="1">
    <location>
        <begin position="241"/>
        <end position="253"/>
    </location>
</feature>
<gene>
    <name evidence="2" type="ORF">SUNI508_09030</name>
</gene>
<dbReference type="EMBL" id="JARVKF010000400">
    <property type="protein sequence ID" value="KAK9417226.1"/>
    <property type="molecule type" value="Genomic_DNA"/>
</dbReference>
<feature type="compositionally biased region" description="Polar residues" evidence="1">
    <location>
        <begin position="264"/>
        <end position="278"/>
    </location>
</feature>
<evidence type="ECO:0000313" key="2">
    <source>
        <dbReference type="EMBL" id="KAK9417226.1"/>
    </source>
</evidence>
<feature type="region of interest" description="Disordered" evidence="1">
    <location>
        <begin position="1"/>
        <end position="31"/>
    </location>
</feature>
<feature type="region of interest" description="Disordered" evidence="1">
    <location>
        <begin position="212"/>
        <end position="317"/>
    </location>
</feature>
<name>A0ABR2URN9_9PEZI</name>
<sequence>MLGFGRFNRPKSQNHAAPSEDNSVISPRPLTTPRVFTPPVLRNFSYPTSISAGSKSPAYPKSYLAETTIWDQSRVICNFSTDNSLKAGGADRDDPFFYNTHRFQYIRLDDQEEPSSTAIWNPSHPVHRIPPKEEPAVRKKQRRGTLLGLSIPQSHGTCVQSKLPTNIESSRTEIPKSQSLGEQISIRKTNVASRLKRSSLGQHKTVKSFDASHLGGTHRSKLVRPASSSGDPIIDTRMKNGVLGSNSSSVVQSGKDRSIVSVKSVKNSQREATPNSAQVPVMEVIRRKASSQNASHNGRRSNDITTSSEVHKGKDGKGRWFSQIKEWISTSEPSNQALKNYKKDAFRRAGITPDDPRASAKLHIPTTTLPPEAIKPSGSGPDPEEVALKKAEQKRKLRQSFQTTASSSLGSRTSASQHSSLSSLALKDLRDAA</sequence>
<feature type="compositionally biased region" description="Low complexity" evidence="1">
    <location>
        <begin position="403"/>
        <end position="423"/>
    </location>
</feature>
<protein>
    <submittedName>
        <fullName evidence="2">Uncharacterized protein</fullName>
    </submittedName>
</protein>
<feature type="region of interest" description="Disordered" evidence="1">
    <location>
        <begin position="115"/>
        <end position="139"/>
    </location>
</feature>
<keyword evidence="3" id="KW-1185">Reference proteome</keyword>
<reference evidence="2 3" key="1">
    <citation type="journal article" date="2024" name="J. Plant Pathol.">
        <title>Sequence and assembly of the genome of Seiridium unicorne, isolate CBS 538.82, causal agent of cypress canker disease.</title>
        <authorList>
            <person name="Scali E."/>
            <person name="Rocca G.D."/>
            <person name="Danti R."/>
            <person name="Garbelotto M."/>
            <person name="Barberini S."/>
            <person name="Baroncelli R."/>
            <person name="Emiliani G."/>
        </authorList>
    </citation>
    <scope>NUCLEOTIDE SEQUENCE [LARGE SCALE GENOMIC DNA]</scope>
    <source>
        <strain evidence="2 3">BM-138-508</strain>
    </source>
</reference>
<proteinExistence type="predicted"/>
<feature type="region of interest" description="Disordered" evidence="1">
    <location>
        <begin position="349"/>
        <end position="433"/>
    </location>
</feature>
<evidence type="ECO:0000313" key="3">
    <source>
        <dbReference type="Proteomes" id="UP001408356"/>
    </source>
</evidence>
<accession>A0ABR2URN9</accession>
<evidence type="ECO:0000256" key="1">
    <source>
        <dbReference type="SAM" id="MobiDB-lite"/>
    </source>
</evidence>
<comment type="caution">
    <text evidence="2">The sequence shown here is derived from an EMBL/GenBank/DDBJ whole genome shotgun (WGS) entry which is preliminary data.</text>
</comment>
<feature type="compositionally biased region" description="Polar residues" evidence="1">
    <location>
        <begin position="10"/>
        <end position="25"/>
    </location>
</feature>